<dbReference type="PANTHER" id="PTHR19303">
    <property type="entry name" value="TRANSPOSON"/>
    <property type="match status" value="1"/>
</dbReference>
<keyword evidence="4" id="KW-1185">Reference proteome</keyword>
<evidence type="ECO:0000259" key="3">
    <source>
        <dbReference type="PROSITE" id="PS51253"/>
    </source>
</evidence>
<feature type="compositionally biased region" description="Basic and acidic residues" evidence="2">
    <location>
        <begin position="560"/>
        <end position="569"/>
    </location>
</feature>
<feature type="compositionally biased region" description="Polar residues" evidence="2">
    <location>
        <begin position="432"/>
        <end position="449"/>
    </location>
</feature>
<dbReference type="Pfam" id="PF03184">
    <property type="entry name" value="DDE_1"/>
    <property type="match status" value="1"/>
</dbReference>
<dbReference type="GO" id="GO:0003677">
    <property type="term" value="F:DNA binding"/>
    <property type="evidence" value="ECO:0007669"/>
    <property type="project" value="UniProtKB-KW"/>
</dbReference>
<evidence type="ECO:0000313" key="5">
    <source>
        <dbReference type="RefSeq" id="XP_035446715.2"/>
    </source>
</evidence>
<dbReference type="InterPro" id="IPR004875">
    <property type="entry name" value="DDE_SF_endonuclease_dom"/>
</dbReference>
<dbReference type="GO" id="GO:0005634">
    <property type="term" value="C:nucleus"/>
    <property type="evidence" value="ECO:0007669"/>
    <property type="project" value="TreeGrafter"/>
</dbReference>
<evidence type="ECO:0000256" key="1">
    <source>
        <dbReference type="ARBA" id="ARBA00023125"/>
    </source>
</evidence>
<dbReference type="OrthoDB" id="4327074at2759"/>
<organism evidence="4 5">
    <name type="scientific">Spodoptera frugiperda</name>
    <name type="common">Fall armyworm</name>
    <dbReference type="NCBI Taxonomy" id="7108"/>
    <lineage>
        <taxon>Eukaryota</taxon>
        <taxon>Metazoa</taxon>
        <taxon>Ecdysozoa</taxon>
        <taxon>Arthropoda</taxon>
        <taxon>Hexapoda</taxon>
        <taxon>Insecta</taxon>
        <taxon>Pterygota</taxon>
        <taxon>Neoptera</taxon>
        <taxon>Endopterygota</taxon>
        <taxon>Lepidoptera</taxon>
        <taxon>Glossata</taxon>
        <taxon>Ditrysia</taxon>
        <taxon>Noctuoidea</taxon>
        <taxon>Noctuidae</taxon>
        <taxon>Amphipyrinae</taxon>
        <taxon>Spodoptera</taxon>
    </lineage>
</organism>
<proteinExistence type="predicted"/>
<evidence type="ECO:0000313" key="4">
    <source>
        <dbReference type="Proteomes" id="UP000829999"/>
    </source>
</evidence>
<dbReference type="Gene3D" id="3.30.420.10">
    <property type="entry name" value="Ribonuclease H-like superfamily/Ribonuclease H"/>
    <property type="match status" value="1"/>
</dbReference>
<name>A0A9R0EN07_SPOFR</name>
<sequence length="600" mass="67451">MPRVHKRKTTRGLVPPGLMLRAAREVKSYNKSIRSVAKDFGINYRTLTRYCKKFTAEEISNMSVSTPSTRTGYQKNRQVFNDEQEAELENYLLLASSVYFGLSPKEVRKIAFQLAVSNKLEVPKSWESNQLAGADWFTSFLKRHPTLSIRTPEATSLARATSFNPHNVQNFFDNLESVIKRNNIQPHDIWNMDETGVTTVQKPNKVVAKKGFKQVGAITSAERGTLVTLAAAVSAVGNSVPPYFVFPRVHFKEHFIRDGPIGCKGGSNPSGWMTEELFVDFLKHFHNHVKSTKEKPCLLLLDNHNSHLSIEGLNFAKENGIVMLSFPPHCTHRLQPLDRSVYGPLKKYINNAMDQWMINHPGQHMTIYEIPGIIAQAFPLAATPSNIVAGYKTCGICPFNRDIFQEHDYMPSSVTDRPLITVQDNEIVPNVIDNSSHNCPTEDNNTSPNEPVASPSILDNPALPEDNNDFVDRAMTPEATRQSQVLEESTAIPGPSGVRTFLTVSPQILKPLPKAPPRKLQRADKRKCKSAILTDTPEKTYLEEKKKEQDAKKKKVSKRVLSEKNEKKRVNAKVPVTDRPPLSDHFSLFTLICVFIARKS</sequence>
<feature type="domain" description="HTH CENPB-type" evidence="3">
    <location>
        <begin position="72"/>
        <end position="150"/>
    </location>
</feature>
<dbReference type="InterPro" id="IPR006600">
    <property type="entry name" value="HTH_CenpB_DNA-bd_dom"/>
</dbReference>
<feature type="region of interest" description="Disordered" evidence="2">
    <location>
        <begin position="431"/>
        <end position="467"/>
    </location>
</feature>
<dbReference type="RefSeq" id="XP_035446715.2">
    <property type="nucleotide sequence ID" value="XM_035590822.2"/>
</dbReference>
<accession>A0A9R0EN07</accession>
<feature type="region of interest" description="Disordered" evidence="2">
    <location>
        <begin position="544"/>
        <end position="577"/>
    </location>
</feature>
<protein>
    <submittedName>
        <fullName evidence="5">Uncharacterized protein LOC118273720</fullName>
    </submittedName>
</protein>
<dbReference type="InterPro" id="IPR036397">
    <property type="entry name" value="RNaseH_sf"/>
</dbReference>
<dbReference type="AlphaFoldDB" id="A0A9R0EN07"/>
<dbReference type="InterPro" id="IPR050863">
    <property type="entry name" value="CenT-Element_Derived"/>
</dbReference>
<dbReference type="PROSITE" id="PS51253">
    <property type="entry name" value="HTH_CENPB"/>
    <property type="match status" value="1"/>
</dbReference>
<dbReference type="PANTHER" id="PTHR19303:SF71">
    <property type="entry name" value="ZINC FINGER PHD-TYPE DOMAIN-CONTAINING PROTEIN"/>
    <property type="match status" value="1"/>
</dbReference>
<gene>
    <name evidence="5" type="primary">LOC118273720</name>
</gene>
<keyword evidence="1" id="KW-0238">DNA-binding</keyword>
<evidence type="ECO:0000256" key="2">
    <source>
        <dbReference type="SAM" id="MobiDB-lite"/>
    </source>
</evidence>
<dbReference type="Proteomes" id="UP000829999">
    <property type="component" value="Chromosome 18"/>
</dbReference>
<feature type="region of interest" description="Disordered" evidence="2">
    <location>
        <begin position="479"/>
        <end position="498"/>
    </location>
</feature>
<dbReference type="GeneID" id="118273720"/>
<reference evidence="5" key="1">
    <citation type="submission" date="2025-08" db="UniProtKB">
        <authorList>
            <consortium name="RefSeq"/>
        </authorList>
    </citation>
    <scope>IDENTIFICATION</scope>
    <source>
        <tissue evidence="5">Whole larval tissue</tissue>
    </source>
</reference>